<feature type="domain" description="AB hydrolase-1" evidence="3">
    <location>
        <begin position="61"/>
        <end position="321"/>
    </location>
</feature>
<dbReference type="PANTHER" id="PTHR43798">
    <property type="entry name" value="MONOACYLGLYCEROL LIPASE"/>
    <property type="match status" value="1"/>
</dbReference>
<keyword evidence="4" id="KW-0378">Hydrolase</keyword>
<name>A0ABT3PJY2_9BACT</name>
<feature type="signal peptide" evidence="2">
    <location>
        <begin position="1"/>
        <end position="26"/>
    </location>
</feature>
<dbReference type="RefSeq" id="WP_265764755.1">
    <property type="nucleotide sequence ID" value="NZ_JAGGJA010000002.1"/>
</dbReference>
<dbReference type="EMBL" id="JAGGJA010000002">
    <property type="protein sequence ID" value="MCW9706058.1"/>
    <property type="molecule type" value="Genomic_DNA"/>
</dbReference>
<dbReference type="Proteomes" id="UP001207918">
    <property type="component" value="Unassembled WGS sequence"/>
</dbReference>
<dbReference type="GO" id="GO:0016787">
    <property type="term" value="F:hydrolase activity"/>
    <property type="evidence" value="ECO:0007669"/>
    <property type="project" value="UniProtKB-KW"/>
</dbReference>
<dbReference type="SUPFAM" id="SSF53474">
    <property type="entry name" value="alpha/beta-Hydrolases"/>
    <property type="match status" value="1"/>
</dbReference>
<feature type="chain" id="PRO_5046075169" evidence="2">
    <location>
        <begin position="27"/>
        <end position="332"/>
    </location>
</feature>
<feature type="compositionally biased region" description="Acidic residues" evidence="1">
    <location>
        <begin position="166"/>
        <end position="182"/>
    </location>
</feature>
<evidence type="ECO:0000313" key="5">
    <source>
        <dbReference type="Proteomes" id="UP001207918"/>
    </source>
</evidence>
<protein>
    <submittedName>
        <fullName evidence="4">Alpha/beta hydrolase</fullName>
    </submittedName>
</protein>
<reference evidence="4 5" key="1">
    <citation type="submission" date="2021-03" db="EMBL/GenBank/DDBJ databases">
        <title>Aliifodinibius sp. nov., a new bacterium isolated from saline soil.</title>
        <authorList>
            <person name="Galisteo C."/>
            <person name="De La Haba R."/>
            <person name="Sanchez-Porro C."/>
            <person name="Ventosa A."/>
        </authorList>
    </citation>
    <scope>NUCLEOTIDE SEQUENCE [LARGE SCALE GENOMIC DNA]</scope>
    <source>
        <strain evidence="4 5">1BSP15-2V2</strain>
    </source>
</reference>
<feature type="region of interest" description="Disordered" evidence="1">
    <location>
        <begin position="156"/>
        <end position="202"/>
    </location>
</feature>
<sequence>MSKRGSILIYLQVFCVLLLLPSLATAQPADKPTGWSDGYVYANGIRMHYYQAVPAPEKPTIVMFHGVTDNGLCWSTLTWELQDDYNIFMVDTRGHGLSDPFTTADDGDTLVKDVVAFVDEMGFEKPILMGHSMGAATVMRVGAEYPELAEAIVMLDPGLGRGPGGQDDDEDQEQVNDEETEEREERDGPPSPPQNPDQLSVSMFGSPESLVAQNNYSFEDLVALCQRQNSKWAMMDCHYWALSKKQYHGAYSSQKWQAMSGTMRTGNSLAEIQVPSLILKADASQQDRETHKEAVSVMQDGELVHIDGAGHNLHHDELRRTVEEVTAFLSDL</sequence>
<dbReference type="InterPro" id="IPR029058">
    <property type="entry name" value="AB_hydrolase_fold"/>
</dbReference>
<keyword evidence="5" id="KW-1185">Reference proteome</keyword>
<dbReference type="PRINTS" id="PR00111">
    <property type="entry name" value="ABHYDROLASE"/>
</dbReference>
<keyword evidence="2" id="KW-0732">Signal</keyword>
<gene>
    <name evidence="4" type="ORF">J6I44_04305</name>
</gene>
<dbReference type="InterPro" id="IPR000073">
    <property type="entry name" value="AB_hydrolase_1"/>
</dbReference>
<accession>A0ABT3PJY2</accession>
<dbReference type="InterPro" id="IPR050266">
    <property type="entry name" value="AB_hydrolase_sf"/>
</dbReference>
<evidence type="ECO:0000256" key="1">
    <source>
        <dbReference type="SAM" id="MobiDB-lite"/>
    </source>
</evidence>
<comment type="caution">
    <text evidence="4">The sequence shown here is derived from an EMBL/GenBank/DDBJ whole genome shotgun (WGS) entry which is preliminary data.</text>
</comment>
<proteinExistence type="predicted"/>
<dbReference type="PANTHER" id="PTHR43798:SF33">
    <property type="entry name" value="HYDROLASE, PUTATIVE (AFU_ORTHOLOGUE AFUA_2G14860)-RELATED"/>
    <property type="match status" value="1"/>
</dbReference>
<dbReference type="Gene3D" id="3.40.50.1820">
    <property type="entry name" value="alpha/beta hydrolase"/>
    <property type="match status" value="1"/>
</dbReference>
<evidence type="ECO:0000256" key="2">
    <source>
        <dbReference type="SAM" id="SignalP"/>
    </source>
</evidence>
<evidence type="ECO:0000313" key="4">
    <source>
        <dbReference type="EMBL" id="MCW9706058.1"/>
    </source>
</evidence>
<evidence type="ECO:0000259" key="3">
    <source>
        <dbReference type="Pfam" id="PF12697"/>
    </source>
</evidence>
<dbReference type="Pfam" id="PF12697">
    <property type="entry name" value="Abhydrolase_6"/>
    <property type="match status" value="1"/>
</dbReference>
<organism evidence="4 5">
    <name type="scientific">Fodinibius salsisoli</name>
    <dbReference type="NCBI Taxonomy" id="2820877"/>
    <lineage>
        <taxon>Bacteria</taxon>
        <taxon>Pseudomonadati</taxon>
        <taxon>Balneolota</taxon>
        <taxon>Balneolia</taxon>
        <taxon>Balneolales</taxon>
        <taxon>Balneolaceae</taxon>
        <taxon>Fodinibius</taxon>
    </lineage>
</organism>